<dbReference type="Gene3D" id="3.90.950.20">
    <property type="entry name" value="CinA-like"/>
    <property type="match status" value="1"/>
</dbReference>
<evidence type="ECO:0000259" key="1">
    <source>
        <dbReference type="Pfam" id="PF02464"/>
    </source>
</evidence>
<dbReference type="EMBL" id="JADIMY010000049">
    <property type="protein sequence ID" value="MBO8427372.1"/>
    <property type="molecule type" value="Genomic_DNA"/>
</dbReference>
<dbReference type="NCBIfam" id="TIGR00199">
    <property type="entry name" value="PncC_domain"/>
    <property type="match status" value="1"/>
</dbReference>
<evidence type="ECO:0000313" key="3">
    <source>
        <dbReference type="Proteomes" id="UP000823613"/>
    </source>
</evidence>
<dbReference type="SUPFAM" id="SSF142433">
    <property type="entry name" value="CinA-like"/>
    <property type="match status" value="1"/>
</dbReference>
<name>A0A9D9GX03_9BACL</name>
<reference evidence="2" key="2">
    <citation type="journal article" date="2021" name="PeerJ">
        <title>Extensive microbial diversity within the chicken gut microbiome revealed by metagenomics and culture.</title>
        <authorList>
            <person name="Gilroy R."/>
            <person name="Ravi A."/>
            <person name="Getino M."/>
            <person name="Pursley I."/>
            <person name="Horton D.L."/>
            <person name="Alikhan N.F."/>
            <person name="Baker D."/>
            <person name="Gharbi K."/>
            <person name="Hall N."/>
            <person name="Watson M."/>
            <person name="Adriaenssens E.M."/>
            <person name="Foster-Nyarko E."/>
            <person name="Jarju S."/>
            <person name="Secka A."/>
            <person name="Antonio M."/>
            <person name="Oren A."/>
            <person name="Chaudhuri R.R."/>
            <person name="La Ragione R."/>
            <person name="Hildebrand F."/>
            <person name="Pallen M.J."/>
        </authorList>
    </citation>
    <scope>NUCLEOTIDE SEQUENCE</scope>
    <source>
        <strain evidence="2">11159</strain>
    </source>
</reference>
<sequence>MSNASQLVDVLTRKGLTIGSVESFTGGLFAKTITDVSGASNCFKGSLVTYSEELKIKLLGMSKEFIDTNGIVSWGVAKEMAIKGQKVLGVDICVSFTGNAGPNVLPGEAGVGEVYMAILYKGQVWPIPLKLEVEREKVRELSVDSVINALLSILGK</sequence>
<feature type="domain" description="CinA C-terminal" evidence="1">
    <location>
        <begin position="4"/>
        <end position="152"/>
    </location>
</feature>
<dbReference type="InterPro" id="IPR036653">
    <property type="entry name" value="CinA-like_C"/>
</dbReference>
<dbReference type="Proteomes" id="UP000823613">
    <property type="component" value="Unassembled WGS sequence"/>
</dbReference>
<dbReference type="AlphaFoldDB" id="A0A9D9GX03"/>
<dbReference type="Pfam" id="PF02464">
    <property type="entry name" value="CinA"/>
    <property type="match status" value="1"/>
</dbReference>
<proteinExistence type="predicted"/>
<evidence type="ECO:0000313" key="2">
    <source>
        <dbReference type="EMBL" id="MBO8427372.1"/>
    </source>
</evidence>
<dbReference type="InterPro" id="IPR008136">
    <property type="entry name" value="CinA_C"/>
</dbReference>
<organism evidence="2 3">
    <name type="scientific">Candidatus Onthovivens merdipullorum</name>
    <dbReference type="NCBI Taxonomy" id="2840889"/>
    <lineage>
        <taxon>Bacteria</taxon>
        <taxon>Bacillati</taxon>
        <taxon>Bacillota</taxon>
        <taxon>Bacilli</taxon>
        <taxon>Bacillales</taxon>
        <taxon>Candidatus Onthovivens</taxon>
    </lineage>
</organism>
<accession>A0A9D9GX03</accession>
<reference evidence="2" key="1">
    <citation type="submission" date="2020-10" db="EMBL/GenBank/DDBJ databases">
        <authorList>
            <person name="Gilroy R."/>
        </authorList>
    </citation>
    <scope>NUCLEOTIDE SEQUENCE</scope>
    <source>
        <strain evidence="2">11159</strain>
    </source>
</reference>
<protein>
    <submittedName>
        <fullName evidence="2">CinA family protein</fullName>
    </submittedName>
</protein>
<comment type="caution">
    <text evidence="2">The sequence shown here is derived from an EMBL/GenBank/DDBJ whole genome shotgun (WGS) entry which is preliminary data.</text>
</comment>
<gene>
    <name evidence="2" type="ORF">IAC58_02280</name>
</gene>